<gene>
    <name evidence="1" type="ORF">OG517_42395</name>
</gene>
<reference evidence="1" key="1">
    <citation type="submission" date="2022-10" db="EMBL/GenBank/DDBJ databases">
        <title>The complete genomes of actinobacterial strains from the NBC collection.</title>
        <authorList>
            <person name="Joergensen T.S."/>
            <person name="Alvarez Arevalo M."/>
            <person name="Sterndorff E.B."/>
            <person name="Faurdal D."/>
            <person name="Vuksanovic O."/>
            <person name="Mourched A.-S."/>
            <person name="Charusanti P."/>
            <person name="Shaw S."/>
            <person name="Blin K."/>
            <person name="Weber T."/>
        </authorList>
    </citation>
    <scope>NUCLEOTIDE SEQUENCE</scope>
    <source>
        <strain evidence="1">NBC_00248</strain>
    </source>
</reference>
<evidence type="ECO:0000313" key="2">
    <source>
        <dbReference type="Proteomes" id="UP001432039"/>
    </source>
</evidence>
<accession>A0ABZ1TNV3</accession>
<dbReference type="EMBL" id="CP108090">
    <property type="protein sequence ID" value="WUQ17500.1"/>
    <property type="molecule type" value="Genomic_DNA"/>
</dbReference>
<organism evidence="1 2">
    <name type="scientific">Streptomyces virginiae</name>
    <name type="common">Streptomyces cinnamonensis</name>
    <dbReference type="NCBI Taxonomy" id="1961"/>
    <lineage>
        <taxon>Bacteria</taxon>
        <taxon>Bacillati</taxon>
        <taxon>Actinomycetota</taxon>
        <taxon>Actinomycetes</taxon>
        <taxon>Kitasatosporales</taxon>
        <taxon>Streptomycetaceae</taxon>
        <taxon>Streptomyces</taxon>
    </lineage>
</organism>
<dbReference type="RefSeq" id="WP_328965716.1">
    <property type="nucleotide sequence ID" value="NZ_CP108090.1"/>
</dbReference>
<keyword evidence="2" id="KW-1185">Reference proteome</keyword>
<evidence type="ECO:0000313" key="1">
    <source>
        <dbReference type="EMBL" id="WUQ17500.1"/>
    </source>
</evidence>
<sequence length="76" mass="7934">MQRGDGSWFAVEPILGTTGEGADPDAAVCAVGFALGQHFDAQPHERSVYAQAAAALGDYPVVDLYESPLSRAEGQP</sequence>
<dbReference type="Proteomes" id="UP001432039">
    <property type="component" value="Chromosome"/>
</dbReference>
<proteinExistence type="predicted"/>
<name>A0ABZ1TNV3_STRVG</name>
<protein>
    <submittedName>
        <fullName evidence="1">Uncharacterized protein</fullName>
    </submittedName>
</protein>